<evidence type="ECO:0000313" key="4">
    <source>
        <dbReference type="EMBL" id="CAL4766070.1"/>
    </source>
</evidence>
<proteinExistence type="predicted"/>
<sequence length="270" mass="30413">MVPPRSGECARLKSFKVSLQEPDPCCYFAVRSTQEREAEEERSEWVLGLSHTILLIIDSLLPMAELSCDPLPGIPKTFRRLLAGYLIHRDDPDALSVVYCELQAPVGPRASLVIYENDACKSPIMEIPIFESSVCCDVVGINCSCFVVEGHHFASQSSSERKLWLRALSNLKVKLQNKAPEPTQDELLHFRSAIRENIRTLQATQESRIARDPLLRLLEKPSRAFPTRDRVQQAASNGDQDLPEAPAEDEVRQKIEQVNGHLAAWKRLET</sequence>
<dbReference type="EMBL" id="CAMXCT030000435">
    <property type="protein sequence ID" value="CAL4766070.1"/>
    <property type="molecule type" value="Genomic_DNA"/>
</dbReference>
<evidence type="ECO:0000313" key="2">
    <source>
        <dbReference type="EMBL" id="CAI3978758.1"/>
    </source>
</evidence>
<dbReference type="Proteomes" id="UP001152797">
    <property type="component" value="Unassembled WGS sequence"/>
</dbReference>
<evidence type="ECO:0000256" key="1">
    <source>
        <dbReference type="SAM" id="MobiDB-lite"/>
    </source>
</evidence>
<comment type="caution">
    <text evidence="2">The sequence shown here is derived from an EMBL/GenBank/DDBJ whole genome shotgun (WGS) entry which is preliminary data.</text>
</comment>
<keyword evidence="4" id="KW-0808">Transferase</keyword>
<evidence type="ECO:0000313" key="3">
    <source>
        <dbReference type="EMBL" id="CAL1132133.1"/>
    </source>
</evidence>
<dbReference type="SUPFAM" id="SSF50729">
    <property type="entry name" value="PH domain-like"/>
    <property type="match status" value="1"/>
</dbReference>
<dbReference type="AlphaFoldDB" id="A0A9P1BUS2"/>
<feature type="region of interest" description="Disordered" evidence="1">
    <location>
        <begin position="226"/>
        <end position="252"/>
    </location>
</feature>
<dbReference type="GO" id="GO:0003964">
    <property type="term" value="F:RNA-directed DNA polymerase activity"/>
    <property type="evidence" value="ECO:0007669"/>
    <property type="project" value="UniProtKB-KW"/>
</dbReference>
<dbReference type="EMBL" id="CAMXCT010000435">
    <property type="protein sequence ID" value="CAI3978758.1"/>
    <property type="molecule type" value="Genomic_DNA"/>
</dbReference>
<evidence type="ECO:0000313" key="5">
    <source>
        <dbReference type="Proteomes" id="UP001152797"/>
    </source>
</evidence>
<keyword evidence="4" id="KW-0695">RNA-directed DNA polymerase</keyword>
<keyword evidence="4" id="KW-0548">Nucleotidyltransferase</keyword>
<reference evidence="3" key="2">
    <citation type="submission" date="2024-04" db="EMBL/GenBank/DDBJ databases">
        <authorList>
            <person name="Chen Y."/>
            <person name="Shah S."/>
            <person name="Dougan E. K."/>
            <person name="Thang M."/>
            <person name="Chan C."/>
        </authorList>
    </citation>
    <scope>NUCLEOTIDE SEQUENCE [LARGE SCALE GENOMIC DNA]</scope>
</reference>
<reference evidence="2" key="1">
    <citation type="submission" date="2022-10" db="EMBL/GenBank/DDBJ databases">
        <authorList>
            <person name="Chen Y."/>
            <person name="Dougan E. K."/>
            <person name="Chan C."/>
            <person name="Rhodes N."/>
            <person name="Thang M."/>
        </authorList>
    </citation>
    <scope>NUCLEOTIDE SEQUENCE</scope>
</reference>
<accession>A0A9P1BUS2</accession>
<keyword evidence="5" id="KW-1185">Reference proteome</keyword>
<dbReference type="OrthoDB" id="413212at2759"/>
<dbReference type="EMBL" id="CAMXCT020000435">
    <property type="protein sequence ID" value="CAL1132133.1"/>
    <property type="molecule type" value="Genomic_DNA"/>
</dbReference>
<gene>
    <name evidence="2" type="ORF">C1SCF055_LOCUS6761</name>
</gene>
<name>A0A9P1BUS2_9DINO</name>
<organism evidence="2">
    <name type="scientific">Cladocopium goreaui</name>
    <dbReference type="NCBI Taxonomy" id="2562237"/>
    <lineage>
        <taxon>Eukaryota</taxon>
        <taxon>Sar</taxon>
        <taxon>Alveolata</taxon>
        <taxon>Dinophyceae</taxon>
        <taxon>Suessiales</taxon>
        <taxon>Symbiodiniaceae</taxon>
        <taxon>Cladocopium</taxon>
    </lineage>
</organism>
<protein>
    <submittedName>
        <fullName evidence="4">LINE-1 reverse transcriptase-like</fullName>
    </submittedName>
</protein>